<dbReference type="RefSeq" id="WP_034685984.1">
    <property type="nucleotide sequence ID" value="NZ_CP023049.2"/>
</dbReference>
<keyword evidence="1" id="KW-0805">Transcription regulation</keyword>
<protein>
    <recommendedName>
        <fullName evidence="6">HTH araC/xylS-type domain-containing protein</fullName>
    </recommendedName>
</protein>
<evidence type="ECO:0000256" key="3">
    <source>
        <dbReference type="ARBA" id="ARBA00023163"/>
    </source>
</evidence>
<evidence type="ECO:0000256" key="5">
    <source>
        <dbReference type="SAM" id="Phobius"/>
    </source>
</evidence>
<dbReference type="PANTHER" id="PTHR43280">
    <property type="entry name" value="ARAC-FAMILY TRANSCRIPTIONAL REGULATOR"/>
    <property type="match status" value="1"/>
</dbReference>
<dbReference type="InterPro" id="IPR019734">
    <property type="entry name" value="TPR_rpt"/>
</dbReference>
<comment type="caution">
    <text evidence="7">The sequence shown here is derived from an EMBL/GenBank/DDBJ whole genome shotgun (WGS) entry which is preliminary data.</text>
</comment>
<keyword evidence="5" id="KW-0472">Membrane</keyword>
<keyword evidence="5" id="KW-0812">Transmembrane</keyword>
<dbReference type="KEGG" id="cpip:CJF12_01685"/>
<feature type="transmembrane region" description="Helical" evidence="5">
    <location>
        <begin position="379"/>
        <end position="399"/>
    </location>
</feature>
<dbReference type="PANTHER" id="PTHR43280:SF29">
    <property type="entry name" value="ARAC-FAMILY TRANSCRIPTIONAL REGULATOR"/>
    <property type="match status" value="1"/>
</dbReference>
<evidence type="ECO:0000256" key="2">
    <source>
        <dbReference type="ARBA" id="ARBA00023125"/>
    </source>
</evidence>
<dbReference type="eggNOG" id="COG0457">
    <property type="taxonomic scope" value="Bacteria"/>
</dbReference>
<name>A0A086B4I6_9FLAO</name>
<dbReference type="Gene3D" id="1.10.10.60">
    <property type="entry name" value="Homeodomain-like"/>
    <property type="match status" value="2"/>
</dbReference>
<dbReference type="SUPFAM" id="SSF48452">
    <property type="entry name" value="TPR-like"/>
    <property type="match status" value="1"/>
</dbReference>
<keyword evidence="3" id="KW-0804">Transcription</keyword>
<evidence type="ECO:0000256" key="4">
    <source>
        <dbReference type="PROSITE-ProRule" id="PRU00339"/>
    </source>
</evidence>
<gene>
    <name evidence="7" type="ORF">IQ37_13800</name>
</gene>
<dbReference type="SMART" id="SM00028">
    <property type="entry name" value="TPR"/>
    <property type="match status" value="2"/>
</dbReference>
<dbReference type="InterPro" id="IPR018060">
    <property type="entry name" value="HTH_AraC"/>
</dbReference>
<dbReference type="Proteomes" id="UP000028709">
    <property type="component" value="Unassembled WGS sequence"/>
</dbReference>
<dbReference type="AlphaFoldDB" id="A0A086B4I6"/>
<dbReference type="SMART" id="SM00342">
    <property type="entry name" value="HTH_ARAC"/>
    <property type="match status" value="1"/>
</dbReference>
<sequence length="579" mass="68478">MSKFLFLLFLFCTDLYFSQSVNEFRIPDSLKNKTFDQLEKSYGKEFRVDHKAILYANTFLSKAKNEKNNIKQIDGYFLLFTKSKKNMQYVDSIKNVINKSSNIDDLSYGTYKIGNIYYNSSRYDQALSSYLQALDFAKKNNNRKNIVLIRNVIGKIKYLTYDYEEALKIFEENYNYIRNEEEKDPNNYLAILYSLTIAYNAVGKHDLAYEYANIGRAKCLVYNKKYYFRAFDLACHIIEYYLKDNQQSINGLKKNIDYFKKYDSTSLGMTYMYLSMNFQKLDNKREYFYYFNKMDSMQKRISFISPDLIGLYKNSLKYYEEEGNKEQQVYLIDRLIKLNDTIYASNYKFAKEIHQKFDTPELLEQKEKLILNLDKRNTVLYWGLGGGLLLLFLFIYLYITNQRKLKLYRIQAQKLIDSDNKSLLINELGNSEKLGPESQTIQINEMLNDEKVNKAKNQIPENVREALILKLHDFEEQKLFITNNITLYSLSKDFETNRDYLSKVINEIKGKNFSQYLNELRINFAITELKENKKLRLKKIAVIAGDAGFNNVESFTKAFKQITGTLPSYYIKILQENDV</sequence>
<dbReference type="InterPro" id="IPR009057">
    <property type="entry name" value="Homeodomain-like_sf"/>
</dbReference>
<dbReference type="GO" id="GO:0003700">
    <property type="term" value="F:DNA-binding transcription factor activity"/>
    <property type="evidence" value="ECO:0007669"/>
    <property type="project" value="InterPro"/>
</dbReference>
<feature type="repeat" description="TPR" evidence="4">
    <location>
        <begin position="107"/>
        <end position="140"/>
    </location>
</feature>
<reference evidence="7 8" key="1">
    <citation type="submission" date="2014-07" db="EMBL/GenBank/DDBJ databases">
        <title>Genome of Chryseobacterium piperi CTM.</title>
        <authorList>
            <person name="Pipes S.E."/>
            <person name="Stropko S.J."/>
            <person name="Newman J.D."/>
        </authorList>
    </citation>
    <scope>NUCLEOTIDE SEQUENCE [LARGE SCALE GENOMIC DNA]</scope>
    <source>
        <strain evidence="7 8">CTM</strain>
    </source>
</reference>
<dbReference type="SUPFAM" id="SSF46689">
    <property type="entry name" value="Homeodomain-like"/>
    <property type="match status" value="1"/>
</dbReference>
<dbReference type="Pfam" id="PF12833">
    <property type="entry name" value="HTH_18"/>
    <property type="match status" value="1"/>
</dbReference>
<evidence type="ECO:0000313" key="8">
    <source>
        <dbReference type="Proteomes" id="UP000028709"/>
    </source>
</evidence>
<keyword evidence="5" id="KW-1133">Transmembrane helix</keyword>
<organism evidence="7 8">
    <name type="scientific">Chryseobacterium piperi</name>
    <dbReference type="NCBI Taxonomy" id="558152"/>
    <lineage>
        <taxon>Bacteria</taxon>
        <taxon>Pseudomonadati</taxon>
        <taxon>Bacteroidota</taxon>
        <taxon>Flavobacteriia</taxon>
        <taxon>Flavobacteriales</taxon>
        <taxon>Weeksellaceae</taxon>
        <taxon>Chryseobacterium group</taxon>
        <taxon>Chryseobacterium</taxon>
    </lineage>
</organism>
<dbReference type="GO" id="GO:0043565">
    <property type="term" value="F:sequence-specific DNA binding"/>
    <property type="evidence" value="ECO:0007669"/>
    <property type="project" value="InterPro"/>
</dbReference>
<proteinExistence type="predicted"/>
<dbReference type="InterPro" id="IPR011990">
    <property type="entry name" value="TPR-like_helical_dom_sf"/>
</dbReference>
<dbReference type="OrthoDB" id="5295174at2"/>
<evidence type="ECO:0000256" key="1">
    <source>
        <dbReference type="ARBA" id="ARBA00023015"/>
    </source>
</evidence>
<accession>A0A086B4I6</accession>
<keyword evidence="8" id="KW-1185">Reference proteome</keyword>
<evidence type="ECO:0000313" key="7">
    <source>
        <dbReference type="EMBL" id="KFF23850.1"/>
    </source>
</evidence>
<dbReference type="STRING" id="558152.IQ37_13800"/>
<dbReference type="EMBL" id="JPRJ01000028">
    <property type="protein sequence ID" value="KFF23850.1"/>
    <property type="molecule type" value="Genomic_DNA"/>
</dbReference>
<evidence type="ECO:0000259" key="6">
    <source>
        <dbReference type="PROSITE" id="PS01124"/>
    </source>
</evidence>
<feature type="domain" description="HTH araC/xylS-type" evidence="6">
    <location>
        <begin position="465"/>
        <end position="573"/>
    </location>
</feature>
<dbReference type="PROSITE" id="PS50005">
    <property type="entry name" value="TPR"/>
    <property type="match status" value="1"/>
</dbReference>
<keyword evidence="4" id="KW-0802">TPR repeat</keyword>
<dbReference type="Gene3D" id="1.25.40.10">
    <property type="entry name" value="Tetratricopeptide repeat domain"/>
    <property type="match status" value="1"/>
</dbReference>
<dbReference type="PROSITE" id="PS01124">
    <property type="entry name" value="HTH_ARAC_FAMILY_2"/>
    <property type="match status" value="1"/>
</dbReference>
<dbReference type="eggNOG" id="COG2207">
    <property type="taxonomic scope" value="Bacteria"/>
</dbReference>
<keyword evidence="2" id="KW-0238">DNA-binding</keyword>